<evidence type="ECO:0000313" key="1">
    <source>
        <dbReference type="EMBL" id="GAL04427.1"/>
    </source>
</evidence>
<protein>
    <recommendedName>
        <fullName evidence="3">Sel1 repeat family protein</fullName>
    </recommendedName>
</protein>
<dbReference type="Proteomes" id="UP000029227">
    <property type="component" value="Unassembled WGS sequence"/>
</dbReference>
<organism evidence="1 2">
    <name type="scientific">Photobacterium aphoticum</name>
    <dbReference type="NCBI Taxonomy" id="754436"/>
    <lineage>
        <taxon>Bacteria</taxon>
        <taxon>Pseudomonadati</taxon>
        <taxon>Pseudomonadota</taxon>
        <taxon>Gammaproteobacteria</taxon>
        <taxon>Vibrionales</taxon>
        <taxon>Vibrionaceae</taxon>
        <taxon>Photobacterium</taxon>
    </lineage>
</organism>
<evidence type="ECO:0000313" key="2">
    <source>
        <dbReference type="Proteomes" id="UP000029227"/>
    </source>
</evidence>
<dbReference type="EMBL" id="BBMN01000004">
    <property type="protein sequence ID" value="GAL04427.1"/>
    <property type="molecule type" value="Genomic_DNA"/>
</dbReference>
<dbReference type="InterPro" id="IPR011990">
    <property type="entry name" value="TPR-like_helical_dom_sf"/>
</dbReference>
<evidence type="ECO:0008006" key="3">
    <source>
        <dbReference type="Google" id="ProtNLM"/>
    </source>
</evidence>
<proteinExistence type="predicted"/>
<comment type="caution">
    <text evidence="1">The sequence shown here is derived from an EMBL/GenBank/DDBJ whole genome shotgun (WGS) entry which is preliminary data.</text>
</comment>
<accession>A0A090RA05</accession>
<reference evidence="1 2" key="1">
    <citation type="journal article" date="2014" name="Genome Announc.">
        <title>Draft Genome Sequences of Two Vibrionaceae Species, Vibrio ponticus C121 and Photobacterium aphoticum C119, Isolated as Coral Reef Microbiota.</title>
        <authorList>
            <person name="Al-saari N."/>
            <person name="Meirelles P.M."/>
            <person name="Mino S."/>
            <person name="Suda W."/>
            <person name="Oshima K."/>
            <person name="Hattori M."/>
            <person name="Ohkuma M."/>
            <person name="Thompson F.L."/>
            <person name="Gomez-Gil B."/>
            <person name="Sawabe T."/>
            <person name="Sawabe T."/>
        </authorList>
    </citation>
    <scope>NUCLEOTIDE SEQUENCE [LARGE SCALE GENOMIC DNA]</scope>
    <source>
        <strain evidence="1 2">JCM 19237</strain>
    </source>
</reference>
<sequence length="187" mass="22117">MPFYSQKKYKELYGDIIENGGYGILTSPVKVNDNNDVINYLLIAANDGYPYAMVSTYNYYDFFGKEEVHKWIFNALDMGYYRAAEVLYYFHDDGSAGFNQDYSLAYYYNKLATRLGSKSMNPPKTKEPLRDENNYRLKDDDGKTLYKVFVSQEQQDAMDEKIEKFLQRVKPNRYLDETTHELFRKFI</sequence>
<dbReference type="AlphaFoldDB" id="A0A090RA05"/>
<dbReference type="Gene3D" id="1.25.40.10">
    <property type="entry name" value="Tetratricopeptide repeat domain"/>
    <property type="match status" value="1"/>
</dbReference>
<dbReference type="eggNOG" id="COG0790">
    <property type="taxonomic scope" value="Bacteria"/>
</dbReference>
<name>A0A090RA05_9GAMM</name>
<dbReference type="SUPFAM" id="SSF81901">
    <property type="entry name" value="HCP-like"/>
    <property type="match status" value="1"/>
</dbReference>
<gene>
    <name evidence="1" type="ORF">JCM19237_1099</name>
</gene>